<dbReference type="GO" id="GO:0046872">
    <property type="term" value="F:metal ion binding"/>
    <property type="evidence" value="ECO:0007669"/>
    <property type="project" value="UniProtKB-UniRule"/>
</dbReference>
<dbReference type="CDD" id="cd04801">
    <property type="entry name" value="CBS_pair_peptidase_M50"/>
    <property type="match status" value="1"/>
</dbReference>
<keyword evidence="5 14" id="KW-0812">Transmembrane</keyword>
<dbReference type="GeneID" id="8777653"/>
<evidence type="ECO:0000256" key="1">
    <source>
        <dbReference type="ARBA" id="ARBA00004651"/>
    </source>
</evidence>
<name>D3S1P0_FERPA</name>
<feature type="transmembrane region" description="Helical" evidence="14">
    <location>
        <begin position="183"/>
        <end position="208"/>
    </location>
</feature>
<organism evidence="19 20">
    <name type="scientific">Ferroglobus placidus (strain DSM 10642 / AEDII12DO)</name>
    <dbReference type="NCBI Taxonomy" id="589924"/>
    <lineage>
        <taxon>Archaea</taxon>
        <taxon>Methanobacteriati</taxon>
        <taxon>Methanobacteriota</taxon>
        <taxon>Archaeoglobi</taxon>
        <taxon>Archaeoglobales</taxon>
        <taxon>Archaeoglobaceae</taxon>
        <taxon>Ferroglobus</taxon>
    </lineage>
</organism>
<feature type="transmembrane region" description="Helical" evidence="14">
    <location>
        <begin position="105"/>
        <end position="123"/>
    </location>
</feature>
<dbReference type="STRING" id="589924.Ferp_0160"/>
<dbReference type="HOGENOM" id="CLU_037123_1_1_2"/>
<keyword evidence="8 14" id="KW-0378">Hydrolase</keyword>
<keyword evidence="7" id="KW-0677">Repeat</keyword>
<feature type="binding site" evidence="16">
    <location>
        <position position="64"/>
    </location>
    <ligand>
        <name>Zn(2+)</name>
        <dbReference type="ChEBI" id="CHEBI:29105"/>
        <note>catalytic</note>
    </ligand>
</feature>
<dbReference type="RefSeq" id="WP_012964694.1">
    <property type="nucleotide sequence ID" value="NC_013849.1"/>
</dbReference>
<accession>D3S1P0</accession>
<comment type="subcellular location">
    <subcellularLocation>
        <location evidence="1 14">Cell membrane</location>
        <topology evidence="1 14">Multi-pass membrane protein</topology>
    </subcellularLocation>
</comment>
<dbReference type="PIRSF" id="PIRSF006404">
    <property type="entry name" value="UCP006404_Pept_M50_CBS"/>
    <property type="match status" value="1"/>
</dbReference>
<feature type="binding site" evidence="16">
    <location>
        <position position="155"/>
    </location>
    <ligand>
        <name>Zn(2+)</name>
        <dbReference type="ChEBI" id="CHEBI:29105"/>
        <note>catalytic</note>
    </ligand>
</feature>
<dbReference type="EMBL" id="CP001899">
    <property type="protein sequence ID" value="ADC64347.1"/>
    <property type="molecule type" value="Genomic_DNA"/>
</dbReference>
<comment type="similarity">
    <text evidence="2 14">Belongs to the peptidase M50B family.</text>
</comment>
<feature type="domain" description="CBS" evidence="18">
    <location>
        <begin position="232"/>
        <end position="288"/>
    </location>
</feature>
<feature type="binding site" evidence="16">
    <location>
        <position position="68"/>
    </location>
    <ligand>
        <name>Zn(2+)</name>
        <dbReference type="ChEBI" id="CHEBI:29105"/>
        <note>catalytic</note>
    </ligand>
</feature>
<evidence type="ECO:0000256" key="9">
    <source>
        <dbReference type="ARBA" id="ARBA00022833"/>
    </source>
</evidence>
<dbReference type="PROSITE" id="PS51371">
    <property type="entry name" value="CBS"/>
    <property type="match status" value="2"/>
</dbReference>
<keyword evidence="4 14" id="KW-0645">Protease</keyword>
<evidence type="ECO:0000256" key="8">
    <source>
        <dbReference type="ARBA" id="ARBA00022801"/>
    </source>
</evidence>
<dbReference type="eggNOG" id="arCOG00607">
    <property type="taxonomic scope" value="Archaea"/>
</dbReference>
<keyword evidence="20" id="KW-1185">Reference proteome</keyword>
<dbReference type="InterPro" id="IPR016483">
    <property type="entry name" value="UCP006404_Pept_M50_CBS"/>
</dbReference>
<keyword evidence="10 14" id="KW-1133">Transmembrane helix</keyword>
<dbReference type="PANTHER" id="PTHR39188:SF3">
    <property type="entry name" value="STAGE IV SPORULATION PROTEIN FB"/>
    <property type="match status" value="1"/>
</dbReference>
<evidence type="ECO:0000256" key="13">
    <source>
        <dbReference type="ARBA" id="ARBA00023136"/>
    </source>
</evidence>
<keyword evidence="9 14" id="KW-0862">Zinc</keyword>
<dbReference type="GO" id="GO:0008237">
    <property type="term" value="F:metallopeptidase activity"/>
    <property type="evidence" value="ECO:0007669"/>
    <property type="project" value="UniProtKB-UniRule"/>
</dbReference>
<evidence type="ECO:0000259" key="18">
    <source>
        <dbReference type="PROSITE" id="PS51371"/>
    </source>
</evidence>
<keyword evidence="12 17" id="KW-0129">CBS domain</keyword>
<evidence type="ECO:0000256" key="11">
    <source>
        <dbReference type="ARBA" id="ARBA00023049"/>
    </source>
</evidence>
<reference evidence="20" key="1">
    <citation type="submission" date="2010-02" db="EMBL/GenBank/DDBJ databases">
        <title>Complete sequence of Ferroglobus placidus DSM 10642.</title>
        <authorList>
            <consortium name="US DOE Joint Genome Institute"/>
            <person name="Lucas S."/>
            <person name="Copeland A."/>
            <person name="Lapidus A."/>
            <person name="Cheng J.-F."/>
            <person name="Bruce D."/>
            <person name="Goodwin L."/>
            <person name="Pitluck S."/>
            <person name="Saunders E."/>
            <person name="Brettin T."/>
            <person name="Detter J.C."/>
            <person name="Han C."/>
            <person name="Tapia R."/>
            <person name="Larimer F."/>
            <person name="Land M."/>
            <person name="Hauser L."/>
            <person name="Kyrpides N."/>
            <person name="Ivanova N."/>
            <person name="Holmes D."/>
            <person name="Lovley D."/>
            <person name="Kyrpides N."/>
            <person name="Anderson I.J."/>
            <person name="Woyke T."/>
        </authorList>
    </citation>
    <scope>NUCLEOTIDE SEQUENCE [LARGE SCALE GENOMIC DNA]</scope>
    <source>
        <strain evidence="20">DSM 10642 / AEDII12DO</strain>
    </source>
</reference>
<feature type="transmembrane region" description="Helical" evidence="14">
    <location>
        <begin position="129"/>
        <end position="152"/>
    </location>
</feature>
<evidence type="ECO:0000256" key="15">
    <source>
        <dbReference type="PIRSR" id="PIRSR006404-1"/>
    </source>
</evidence>
<protein>
    <recommendedName>
        <fullName evidence="14">Zinc metalloprotease</fullName>
    </recommendedName>
</protein>
<dbReference type="Proteomes" id="UP000002613">
    <property type="component" value="Chromosome"/>
</dbReference>
<evidence type="ECO:0000256" key="7">
    <source>
        <dbReference type="ARBA" id="ARBA00022737"/>
    </source>
</evidence>
<dbReference type="Gene3D" id="3.10.580.10">
    <property type="entry name" value="CBS-domain"/>
    <property type="match status" value="2"/>
</dbReference>
<evidence type="ECO:0000256" key="12">
    <source>
        <dbReference type="ARBA" id="ARBA00023122"/>
    </source>
</evidence>
<keyword evidence="13 14" id="KW-0472">Membrane</keyword>
<dbReference type="KEGG" id="fpl:Ferp_0160"/>
<dbReference type="SMART" id="SM00116">
    <property type="entry name" value="CBS"/>
    <property type="match status" value="2"/>
</dbReference>
<comment type="cofactor">
    <cofactor evidence="14 16">
        <name>Zn(2+)</name>
        <dbReference type="ChEBI" id="CHEBI:29105"/>
    </cofactor>
    <text evidence="14 16">Binds 1 zinc ion per subunit.</text>
</comment>
<evidence type="ECO:0000256" key="10">
    <source>
        <dbReference type="ARBA" id="ARBA00022989"/>
    </source>
</evidence>
<evidence type="ECO:0000313" key="20">
    <source>
        <dbReference type="Proteomes" id="UP000002613"/>
    </source>
</evidence>
<feature type="transmembrane region" description="Helical" evidence="14">
    <location>
        <begin position="16"/>
        <end position="34"/>
    </location>
</feature>
<evidence type="ECO:0000256" key="14">
    <source>
        <dbReference type="PIRNR" id="PIRNR006404"/>
    </source>
</evidence>
<evidence type="ECO:0000313" key="19">
    <source>
        <dbReference type="EMBL" id="ADC64347.1"/>
    </source>
</evidence>
<keyword evidence="6 14" id="KW-0479">Metal-binding</keyword>
<keyword evidence="11 14" id="KW-0482">Metalloprotease</keyword>
<proteinExistence type="inferred from homology"/>
<reference evidence="19 20" key="2">
    <citation type="journal article" date="2011" name="Stand. Genomic Sci.">
        <title>Complete genome sequence of Ferroglobus placidus AEDII12DO.</title>
        <authorList>
            <person name="Anderson I."/>
            <person name="Risso C."/>
            <person name="Holmes D."/>
            <person name="Lucas S."/>
            <person name="Copeland A."/>
            <person name="Lapidus A."/>
            <person name="Cheng J.F."/>
            <person name="Bruce D."/>
            <person name="Goodwin L."/>
            <person name="Pitluck S."/>
            <person name="Saunders E."/>
            <person name="Brettin T."/>
            <person name="Detter J.C."/>
            <person name="Han C."/>
            <person name="Tapia R."/>
            <person name="Larimer F."/>
            <person name="Land M."/>
            <person name="Hauser L."/>
            <person name="Woyke T."/>
            <person name="Lovley D."/>
            <person name="Kyrpides N."/>
            <person name="Ivanova N."/>
        </authorList>
    </citation>
    <scope>NUCLEOTIDE SEQUENCE [LARGE SCALE GENOMIC DNA]</scope>
    <source>
        <strain evidence="20">DSM 10642 / AEDII12DO</strain>
    </source>
</reference>
<dbReference type="InterPro" id="IPR000644">
    <property type="entry name" value="CBS_dom"/>
</dbReference>
<feature type="domain" description="CBS" evidence="18">
    <location>
        <begin position="290"/>
        <end position="349"/>
    </location>
</feature>
<dbReference type="GO" id="GO:0006508">
    <property type="term" value="P:proteolysis"/>
    <property type="evidence" value="ECO:0007669"/>
    <property type="project" value="UniProtKB-KW"/>
</dbReference>
<dbReference type="GO" id="GO:0005886">
    <property type="term" value="C:plasma membrane"/>
    <property type="evidence" value="ECO:0007669"/>
    <property type="project" value="UniProtKB-SubCell"/>
</dbReference>
<dbReference type="PANTHER" id="PTHR39188">
    <property type="entry name" value="MEMBRANE-ASSOCIATED ZINC METALLOPROTEASE M50B"/>
    <property type="match status" value="1"/>
</dbReference>
<evidence type="ECO:0000256" key="6">
    <source>
        <dbReference type="ARBA" id="ARBA00022723"/>
    </source>
</evidence>
<sequence>MASVKLFRIFDIDVKVHYSLFIIIAIFSYAFYVSPFAFSEIKDPERLIFSVLAAVGIFFSVLIHELSHSITAKRYGGNVREIILFIFGGMAVMDKMPKREGVVSFAGPFASILLGFAFFALYLPTPYPLSKFFLLMSEINFILAFFNLIPAFPLDGGRILRSILAKKYGFYQATRIAAELGKFLAIFMAVYGLFFNLWLLLIAIFIYMGANEEEKLVTIESLLSRFKVGDLMTRDVVAVTPDMTVGDVLKLMFERKHLGYPVVKNGEVVGIVTLHDIVGKDENTKVEEVMTRNVITVTPDTPMIDALRILASSGIGRLVVVENGKLVGILTRTDIVKAVEILEVYQLAK</sequence>
<dbReference type="Pfam" id="PF00571">
    <property type="entry name" value="CBS"/>
    <property type="match status" value="2"/>
</dbReference>
<keyword evidence="3 14" id="KW-1003">Cell membrane</keyword>
<dbReference type="Pfam" id="PF02163">
    <property type="entry name" value="Peptidase_M50"/>
    <property type="match status" value="2"/>
</dbReference>
<dbReference type="PaxDb" id="589924-Ferp_0160"/>
<dbReference type="InterPro" id="IPR008915">
    <property type="entry name" value="Peptidase_M50"/>
</dbReference>
<evidence type="ECO:0000256" key="3">
    <source>
        <dbReference type="ARBA" id="ARBA00022475"/>
    </source>
</evidence>
<dbReference type="InterPro" id="IPR046342">
    <property type="entry name" value="CBS_dom_sf"/>
</dbReference>
<feature type="transmembrane region" description="Helical" evidence="14">
    <location>
        <begin position="46"/>
        <end position="63"/>
    </location>
</feature>
<evidence type="ECO:0000256" key="2">
    <source>
        <dbReference type="ARBA" id="ARBA00007931"/>
    </source>
</evidence>
<evidence type="ECO:0000256" key="16">
    <source>
        <dbReference type="PIRSR" id="PIRSR006404-2"/>
    </source>
</evidence>
<dbReference type="SUPFAM" id="SSF54631">
    <property type="entry name" value="CBS-domain pair"/>
    <property type="match status" value="1"/>
</dbReference>
<evidence type="ECO:0000256" key="4">
    <source>
        <dbReference type="ARBA" id="ARBA00022670"/>
    </source>
</evidence>
<evidence type="ECO:0000256" key="5">
    <source>
        <dbReference type="ARBA" id="ARBA00022692"/>
    </source>
</evidence>
<dbReference type="CDD" id="cd06164">
    <property type="entry name" value="S2P-M50_SpoIVFB_CBS"/>
    <property type="match status" value="1"/>
</dbReference>
<evidence type="ECO:0000256" key="17">
    <source>
        <dbReference type="PROSITE-ProRule" id="PRU00703"/>
    </source>
</evidence>
<feature type="active site" evidence="15">
    <location>
        <position position="65"/>
    </location>
</feature>
<dbReference type="AlphaFoldDB" id="D3S1P0"/>
<dbReference type="OrthoDB" id="12044at2157"/>
<gene>
    <name evidence="19" type="ordered locus">Ferp_0160</name>
</gene>